<dbReference type="GO" id="GO:0051028">
    <property type="term" value="P:mRNA transport"/>
    <property type="evidence" value="ECO:0007669"/>
    <property type="project" value="UniProtKB-UniRule"/>
</dbReference>
<evidence type="ECO:0000256" key="4">
    <source>
        <dbReference type="ARBA" id="ARBA00023010"/>
    </source>
</evidence>
<dbReference type="GO" id="GO:0015031">
    <property type="term" value="P:protein transport"/>
    <property type="evidence" value="ECO:0007669"/>
    <property type="project" value="UniProtKB-KW"/>
</dbReference>
<keyword evidence="4" id="KW-0811">Translocation</keyword>
<dbReference type="PROSITE" id="PS51472">
    <property type="entry name" value="RRM_NUP35"/>
    <property type="match status" value="1"/>
</dbReference>
<dbReference type="Gene3D" id="3.30.70.330">
    <property type="match status" value="1"/>
</dbReference>
<accession>A0A0M4E9L0</accession>
<dbReference type="Proteomes" id="UP000494163">
    <property type="component" value="Chromosome 2L"/>
</dbReference>
<evidence type="ECO:0000256" key="6">
    <source>
        <dbReference type="ARBA" id="ARBA00029997"/>
    </source>
</evidence>
<keyword evidence="8" id="KW-0509">mRNA transport</keyword>
<dbReference type="OMA" id="SYVFYFY"/>
<keyword evidence="8" id="KW-0539">Nucleus</keyword>
<proteinExistence type="predicted"/>
<evidence type="ECO:0000259" key="9">
    <source>
        <dbReference type="PROSITE" id="PS51472"/>
    </source>
</evidence>
<dbReference type="GO" id="GO:0003676">
    <property type="term" value="F:nucleic acid binding"/>
    <property type="evidence" value="ECO:0007669"/>
    <property type="project" value="InterPro"/>
</dbReference>
<keyword evidence="5 8" id="KW-0906">Nuclear pore complex</keyword>
<organism evidence="10 11">
    <name type="scientific">Drosophila busckii</name>
    <name type="common">Fruit fly</name>
    <dbReference type="NCBI Taxonomy" id="30019"/>
    <lineage>
        <taxon>Eukaryota</taxon>
        <taxon>Metazoa</taxon>
        <taxon>Ecdysozoa</taxon>
        <taxon>Arthropoda</taxon>
        <taxon>Hexapoda</taxon>
        <taxon>Insecta</taxon>
        <taxon>Pterygota</taxon>
        <taxon>Neoptera</taxon>
        <taxon>Endopterygota</taxon>
        <taxon>Diptera</taxon>
        <taxon>Brachycera</taxon>
        <taxon>Muscomorpha</taxon>
        <taxon>Ephydroidea</taxon>
        <taxon>Drosophilidae</taxon>
        <taxon>Drosophila</taxon>
    </lineage>
</organism>
<sequence length="196" mass="22200">MQQLNFKSHLARASKKKLSPTLQGVVAEQQSSMLAQSTASEQLELLTSKQADTAGGMPRELEEEEAENTFWISISGYQADAAYLVYRFFLDIGHIGEKCFTKSNLMYLKYETLLDCRIALSYNNQRIGYAGDILVKVKAENPAIDICKTDVTLAQAPLEASVEQQALASRKPRALAQKRSFTQWLKQKISYFFYFY</sequence>
<dbReference type="OrthoDB" id="7843855at2759"/>
<evidence type="ECO:0000256" key="7">
    <source>
        <dbReference type="ARBA" id="ARBA00030250"/>
    </source>
</evidence>
<evidence type="ECO:0000313" key="10">
    <source>
        <dbReference type="EMBL" id="ALC39852.1"/>
    </source>
</evidence>
<dbReference type="InterPro" id="IPR035979">
    <property type="entry name" value="RBD_domain_sf"/>
</dbReference>
<evidence type="ECO:0000256" key="8">
    <source>
        <dbReference type="PROSITE-ProRule" id="PRU00804"/>
    </source>
</evidence>
<dbReference type="InterPro" id="IPR012677">
    <property type="entry name" value="Nucleotide-bd_a/b_plait_sf"/>
</dbReference>
<dbReference type="EMBL" id="CP012523">
    <property type="protein sequence ID" value="ALC39852.1"/>
    <property type="molecule type" value="Genomic_DNA"/>
</dbReference>
<keyword evidence="11" id="KW-1185">Reference proteome</keyword>
<evidence type="ECO:0000256" key="1">
    <source>
        <dbReference type="ARBA" id="ARBA00004567"/>
    </source>
</evidence>
<dbReference type="AlphaFoldDB" id="A0A0M4E9L0"/>
<gene>
    <name evidence="10" type="ORF">Dbus_chr2Lg1937</name>
</gene>
<dbReference type="Pfam" id="PF14605">
    <property type="entry name" value="Nup35_RRM_2"/>
    <property type="match status" value="1"/>
</dbReference>
<evidence type="ECO:0000256" key="2">
    <source>
        <dbReference type="ARBA" id="ARBA00016439"/>
    </source>
</evidence>
<name>A0A0M4E9L0_DROBS</name>
<reference evidence="10 11" key="1">
    <citation type="submission" date="2015-08" db="EMBL/GenBank/DDBJ databases">
        <title>Ancestral chromatin configuration constrains chromatin evolution on differentiating sex chromosomes in Drosophila.</title>
        <authorList>
            <person name="Zhou Q."/>
            <person name="Bachtrog D."/>
        </authorList>
    </citation>
    <scope>NUCLEOTIDE SEQUENCE [LARGE SCALE GENOMIC DNA]</scope>
    <source>
        <tissue evidence="10">Whole larvae</tissue>
    </source>
</reference>
<protein>
    <recommendedName>
        <fullName evidence="2">Nucleoporin NUP35</fullName>
    </recommendedName>
    <alternativeName>
        <fullName evidence="7">35 kDa nucleoporin</fullName>
    </alternativeName>
    <alternativeName>
        <fullName evidence="6">Nucleoporin NUP53</fullName>
    </alternativeName>
</protein>
<feature type="domain" description="RRM Nup35-type" evidence="9">
    <location>
        <begin position="66"/>
        <end position="147"/>
    </location>
</feature>
<dbReference type="InterPro" id="IPR007846">
    <property type="entry name" value="RRM_NUP35_dom"/>
</dbReference>
<evidence type="ECO:0000313" key="11">
    <source>
        <dbReference type="Proteomes" id="UP000494163"/>
    </source>
</evidence>
<evidence type="ECO:0000256" key="5">
    <source>
        <dbReference type="ARBA" id="ARBA00023132"/>
    </source>
</evidence>
<dbReference type="GO" id="GO:0005643">
    <property type="term" value="C:nuclear pore"/>
    <property type="evidence" value="ECO:0007669"/>
    <property type="project" value="UniProtKB-SubCell"/>
</dbReference>
<keyword evidence="3" id="KW-0653">Protein transport</keyword>
<evidence type="ECO:0000256" key="3">
    <source>
        <dbReference type="ARBA" id="ARBA00022927"/>
    </source>
</evidence>
<dbReference type="SUPFAM" id="SSF54928">
    <property type="entry name" value="RNA-binding domain, RBD"/>
    <property type="match status" value="1"/>
</dbReference>
<keyword evidence="8" id="KW-0813">Transport</keyword>
<comment type="subcellular location">
    <subcellularLocation>
        <location evidence="1">Nucleus</location>
        <location evidence="1">Nuclear pore complex</location>
    </subcellularLocation>
</comment>